<proteinExistence type="predicted"/>
<sequence>MELFVWTDRTGQKEYATIQVEALERWRQWIPTMQAKLDAKDLDPDFFVQLFDACLFGGALRCWTTVDLIDRPSPSLYRSKIQADLERKDHRLTVVLRPDSNTTWTEPTVQHLLSVLLHNMTHAAFWLFAYRCVDCKCLRTEAMTGSIKVHGPSWMELGQAVEKEADQSRLGFKHQWFMCVEPDHVSRKEELTVVTILQKQKGNSRALANC</sequence>
<name>A0A8H3J055_9LECA</name>
<protein>
    <submittedName>
        <fullName evidence="1">Uncharacterized protein</fullName>
    </submittedName>
</protein>
<comment type="caution">
    <text evidence="1">The sequence shown here is derived from an EMBL/GenBank/DDBJ whole genome shotgun (WGS) entry which is preliminary data.</text>
</comment>
<accession>A0A8H3J055</accession>
<dbReference type="EMBL" id="CAJPDR010000459">
    <property type="protein sequence ID" value="CAF9936984.1"/>
    <property type="molecule type" value="Genomic_DNA"/>
</dbReference>
<evidence type="ECO:0000313" key="1">
    <source>
        <dbReference type="EMBL" id="CAF9936984.1"/>
    </source>
</evidence>
<keyword evidence="2" id="KW-1185">Reference proteome</keyword>
<dbReference type="Proteomes" id="UP000664203">
    <property type="component" value="Unassembled WGS sequence"/>
</dbReference>
<evidence type="ECO:0000313" key="2">
    <source>
        <dbReference type="Proteomes" id="UP000664203"/>
    </source>
</evidence>
<dbReference type="AlphaFoldDB" id="A0A8H3J055"/>
<organism evidence="1 2">
    <name type="scientific">Alectoria fallacina</name>
    <dbReference type="NCBI Taxonomy" id="1903189"/>
    <lineage>
        <taxon>Eukaryota</taxon>
        <taxon>Fungi</taxon>
        <taxon>Dikarya</taxon>
        <taxon>Ascomycota</taxon>
        <taxon>Pezizomycotina</taxon>
        <taxon>Lecanoromycetes</taxon>
        <taxon>OSLEUM clade</taxon>
        <taxon>Lecanoromycetidae</taxon>
        <taxon>Lecanorales</taxon>
        <taxon>Lecanorineae</taxon>
        <taxon>Parmeliaceae</taxon>
        <taxon>Alectoria</taxon>
    </lineage>
</organism>
<reference evidence="1" key="1">
    <citation type="submission" date="2021-03" db="EMBL/GenBank/DDBJ databases">
        <authorList>
            <person name="Tagirdzhanova G."/>
        </authorList>
    </citation>
    <scope>NUCLEOTIDE SEQUENCE</scope>
</reference>
<gene>
    <name evidence="1" type="ORF">ALECFALPRED_007032</name>
</gene>
<dbReference type="OrthoDB" id="10537480at2759"/>